<dbReference type="GO" id="GO:0000160">
    <property type="term" value="P:phosphorelay signal transduction system"/>
    <property type="evidence" value="ECO:0007669"/>
    <property type="project" value="InterPro"/>
</dbReference>
<dbReference type="SMART" id="SM00448">
    <property type="entry name" value="REC"/>
    <property type="match status" value="1"/>
</dbReference>
<comment type="caution">
    <text evidence="3">The sequence shown here is derived from an EMBL/GenBank/DDBJ whole genome shotgun (WGS) entry which is preliminary data.</text>
</comment>
<organism evidence="3">
    <name type="scientific">Rhizobium leguminosarum</name>
    <dbReference type="NCBI Taxonomy" id="384"/>
    <lineage>
        <taxon>Bacteria</taxon>
        <taxon>Pseudomonadati</taxon>
        <taxon>Pseudomonadota</taxon>
        <taxon>Alphaproteobacteria</taxon>
        <taxon>Hyphomicrobiales</taxon>
        <taxon>Rhizobiaceae</taxon>
        <taxon>Rhizobium/Agrobacterium group</taxon>
        <taxon>Rhizobium</taxon>
    </lineage>
</organism>
<evidence type="ECO:0000259" key="2">
    <source>
        <dbReference type="PROSITE" id="PS50110"/>
    </source>
</evidence>
<dbReference type="Gene3D" id="3.40.50.2300">
    <property type="match status" value="1"/>
</dbReference>
<dbReference type="InterPro" id="IPR052893">
    <property type="entry name" value="TCS_response_regulator"/>
</dbReference>
<dbReference type="PROSITE" id="PS50110">
    <property type="entry name" value="RESPONSE_REGULATORY"/>
    <property type="match status" value="1"/>
</dbReference>
<gene>
    <name evidence="3" type="ORF">A4A59_19870</name>
</gene>
<dbReference type="SUPFAM" id="SSF52172">
    <property type="entry name" value="CheY-like"/>
    <property type="match status" value="1"/>
</dbReference>
<protein>
    <recommendedName>
        <fullName evidence="2">Response regulatory domain-containing protein</fullName>
    </recommendedName>
</protein>
<evidence type="ECO:0000313" key="3">
    <source>
        <dbReference type="EMBL" id="KZB00033.1"/>
    </source>
</evidence>
<keyword evidence="1" id="KW-0597">Phosphoprotein</keyword>
<dbReference type="RefSeq" id="WP_062942447.1">
    <property type="nucleotide sequence ID" value="NZ_CP171844.1"/>
</dbReference>
<proteinExistence type="predicted"/>
<reference evidence="3" key="1">
    <citation type="submission" date="2016-03" db="EMBL/GenBank/DDBJ databases">
        <title>Microsymbionts genomes from the relict species Vavilovia formosa.</title>
        <authorList>
            <person name="Chirak E."/>
            <person name="Kimeklis A."/>
            <person name="Kopat V."/>
            <person name="Andronov E."/>
        </authorList>
    </citation>
    <scope>NUCLEOTIDE SEQUENCE [LARGE SCALE GENOMIC DNA]</scope>
    <source>
        <strain evidence="3">Vaf12</strain>
    </source>
</reference>
<sequence length="125" mass="13984">MTTLFYVDDSKDDLFYVDYMSKKQQLDVDLFCFSTAEMALEALETRAAEGKTSPDLLVADLYMPLDSGIGLITRLRLDDRFKAMRLAICSGSDAAEDRARSLDAGADVYLEKPLDLAKIILNLEM</sequence>
<dbReference type="InterPro" id="IPR001789">
    <property type="entry name" value="Sig_transdc_resp-reg_receiver"/>
</dbReference>
<dbReference type="Pfam" id="PF00072">
    <property type="entry name" value="Response_reg"/>
    <property type="match status" value="1"/>
</dbReference>
<dbReference type="AlphaFoldDB" id="A0A154IHM3"/>
<name>A0A154IHM3_RHILE</name>
<dbReference type="InterPro" id="IPR011006">
    <property type="entry name" value="CheY-like_superfamily"/>
</dbReference>
<feature type="modified residue" description="4-aspartylphosphate" evidence="1">
    <location>
        <position position="60"/>
    </location>
</feature>
<dbReference type="EMBL" id="LVYU01000098">
    <property type="protein sequence ID" value="KZB00033.1"/>
    <property type="molecule type" value="Genomic_DNA"/>
</dbReference>
<dbReference type="PANTHER" id="PTHR44520">
    <property type="entry name" value="RESPONSE REGULATOR RCP1-RELATED"/>
    <property type="match status" value="1"/>
</dbReference>
<feature type="domain" description="Response regulatory" evidence="2">
    <location>
        <begin position="3"/>
        <end position="125"/>
    </location>
</feature>
<evidence type="ECO:0000256" key="1">
    <source>
        <dbReference type="PROSITE-ProRule" id="PRU00169"/>
    </source>
</evidence>
<accession>A0A154IHM3</accession>